<name>A0A1M6FDE0_9FLAO</name>
<accession>A0A1M6FDE0</accession>
<keyword evidence="3" id="KW-0808">Transferase</keyword>
<keyword evidence="6" id="KW-1185">Reference proteome</keyword>
<gene>
    <name evidence="5" type="ORF">SAMN04488096_10685</name>
</gene>
<dbReference type="InterPro" id="IPR001173">
    <property type="entry name" value="Glyco_trans_2-like"/>
</dbReference>
<evidence type="ECO:0000256" key="3">
    <source>
        <dbReference type="ARBA" id="ARBA00022679"/>
    </source>
</evidence>
<protein>
    <recommendedName>
        <fullName evidence="4">Glycosyltransferase 2-like domain-containing protein</fullName>
    </recommendedName>
</protein>
<comment type="similarity">
    <text evidence="1">Belongs to the glycosyltransferase 2 family.</text>
</comment>
<keyword evidence="2" id="KW-0328">Glycosyltransferase</keyword>
<sequence>MKIAIVILNWNGRKLLETFLPSVVNYSKEARIYVADNASEDDSVAYVKKTFPQVNIIQNKTNGGYAKGYNDALQYLNEDIFILLNSDVEVTPNWLIPIISHFEKHTNTAIVQPKILNHQQKSTFDYAGGSGGFIDSLGYPFCRGRIFQTLEKDTEQYNNACKISWASGACLAIKKEVFFEAGQLDEDYFAHQEEIDLCWRVHHLNYEIWAIPTSTVYHLGGGTLHAMHPKKTFLNFRNSLFNLVKNKKRNVFFSVFTRMILDALAGGKFLIELKPKHFLAILKAHFSFYIHLPKMIKKRKSSYNNKENFTSLKSIVWLYFIKKKTKFSQLKNVS</sequence>
<organism evidence="5 6">
    <name type="scientific">Mesonia phycicola</name>
    <dbReference type="NCBI Taxonomy" id="579105"/>
    <lineage>
        <taxon>Bacteria</taxon>
        <taxon>Pseudomonadati</taxon>
        <taxon>Bacteroidota</taxon>
        <taxon>Flavobacteriia</taxon>
        <taxon>Flavobacteriales</taxon>
        <taxon>Flavobacteriaceae</taxon>
        <taxon>Mesonia</taxon>
    </lineage>
</organism>
<proteinExistence type="inferred from homology"/>
<dbReference type="CDD" id="cd04186">
    <property type="entry name" value="GT_2_like_c"/>
    <property type="match status" value="1"/>
</dbReference>
<dbReference type="PANTHER" id="PTHR43179:SF12">
    <property type="entry name" value="GALACTOFURANOSYLTRANSFERASE GLFT2"/>
    <property type="match status" value="1"/>
</dbReference>
<dbReference type="RefSeq" id="WP_073151262.1">
    <property type="nucleotide sequence ID" value="NZ_FQYY01000006.1"/>
</dbReference>
<evidence type="ECO:0000259" key="4">
    <source>
        <dbReference type="Pfam" id="PF00535"/>
    </source>
</evidence>
<feature type="domain" description="Glycosyltransferase 2-like" evidence="4">
    <location>
        <begin position="5"/>
        <end position="158"/>
    </location>
</feature>
<evidence type="ECO:0000313" key="6">
    <source>
        <dbReference type="Proteomes" id="UP000184225"/>
    </source>
</evidence>
<dbReference type="STRING" id="579105.SAMN04488096_10685"/>
<dbReference type="OrthoDB" id="9771846at2"/>
<evidence type="ECO:0000256" key="2">
    <source>
        <dbReference type="ARBA" id="ARBA00022676"/>
    </source>
</evidence>
<dbReference type="EMBL" id="FQYY01000006">
    <property type="protein sequence ID" value="SHI95764.1"/>
    <property type="molecule type" value="Genomic_DNA"/>
</dbReference>
<dbReference type="Pfam" id="PF00535">
    <property type="entry name" value="Glycos_transf_2"/>
    <property type="match status" value="1"/>
</dbReference>
<dbReference type="PANTHER" id="PTHR43179">
    <property type="entry name" value="RHAMNOSYLTRANSFERASE WBBL"/>
    <property type="match status" value="1"/>
</dbReference>
<dbReference type="Proteomes" id="UP000184225">
    <property type="component" value="Unassembled WGS sequence"/>
</dbReference>
<dbReference type="AlphaFoldDB" id="A0A1M6FDE0"/>
<dbReference type="SUPFAM" id="SSF53448">
    <property type="entry name" value="Nucleotide-diphospho-sugar transferases"/>
    <property type="match status" value="1"/>
</dbReference>
<evidence type="ECO:0000313" key="5">
    <source>
        <dbReference type="EMBL" id="SHI95764.1"/>
    </source>
</evidence>
<evidence type="ECO:0000256" key="1">
    <source>
        <dbReference type="ARBA" id="ARBA00006739"/>
    </source>
</evidence>
<dbReference type="Gene3D" id="3.90.550.10">
    <property type="entry name" value="Spore Coat Polysaccharide Biosynthesis Protein SpsA, Chain A"/>
    <property type="match status" value="1"/>
</dbReference>
<reference evidence="5 6" key="1">
    <citation type="submission" date="2016-11" db="EMBL/GenBank/DDBJ databases">
        <authorList>
            <person name="Jaros S."/>
            <person name="Januszkiewicz K."/>
            <person name="Wedrychowicz H."/>
        </authorList>
    </citation>
    <scope>NUCLEOTIDE SEQUENCE [LARGE SCALE GENOMIC DNA]</scope>
    <source>
        <strain evidence="5 6">DSM 21425</strain>
    </source>
</reference>
<dbReference type="InterPro" id="IPR029044">
    <property type="entry name" value="Nucleotide-diphossugar_trans"/>
</dbReference>
<dbReference type="GO" id="GO:0016757">
    <property type="term" value="F:glycosyltransferase activity"/>
    <property type="evidence" value="ECO:0007669"/>
    <property type="project" value="UniProtKB-KW"/>
</dbReference>